<dbReference type="PRINTS" id="PR00400">
    <property type="entry name" value="TETREPRESSOR"/>
</dbReference>
<dbReference type="PANTHER" id="PTHR30055">
    <property type="entry name" value="HTH-TYPE TRANSCRIPTIONAL REGULATOR RUTR"/>
    <property type="match status" value="1"/>
</dbReference>
<dbReference type="PRINTS" id="PR00455">
    <property type="entry name" value="HTHTETR"/>
</dbReference>
<reference evidence="8" key="1">
    <citation type="submission" date="2018-07" db="EMBL/GenBank/DDBJ databases">
        <authorList>
            <consortium name="GenomeTrakr network: Whole genome sequencing for foodborne pathogen traceback"/>
        </authorList>
    </citation>
    <scope>NUCLEOTIDE SEQUENCE</scope>
    <source>
        <strain evidence="8">FSIS1709880</strain>
    </source>
</reference>
<evidence type="ECO:0000256" key="1">
    <source>
        <dbReference type="ARBA" id="ARBA00002856"/>
    </source>
</evidence>
<dbReference type="PROSITE" id="PS50977">
    <property type="entry name" value="HTH_TETR_2"/>
    <property type="match status" value="1"/>
</dbReference>
<dbReference type="InterPro" id="IPR004111">
    <property type="entry name" value="Repressor_TetR_C"/>
</dbReference>
<keyword evidence="2" id="KW-0678">Repressor</keyword>
<dbReference type="InterPro" id="IPR001647">
    <property type="entry name" value="HTH_TetR"/>
</dbReference>
<evidence type="ECO:0000256" key="4">
    <source>
        <dbReference type="ARBA" id="ARBA00023125"/>
    </source>
</evidence>
<dbReference type="PANTHER" id="PTHR30055:SF151">
    <property type="entry name" value="TRANSCRIPTIONAL REGULATORY PROTEIN"/>
    <property type="match status" value="1"/>
</dbReference>
<dbReference type="Gene3D" id="1.10.10.60">
    <property type="entry name" value="Homeodomain-like"/>
    <property type="match status" value="1"/>
</dbReference>
<feature type="domain" description="HTH tetR-type" evidence="7">
    <location>
        <begin position="12"/>
        <end position="72"/>
    </location>
</feature>
<feature type="DNA-binding region" description="H-T-H motif" evidence="6">
    <location>
        <begin position="35"/>
        <end position="54"/>
    </location>
</feature>
<keyword evidence="5" id="KW-0804">Transcription</keyword>
<comment type="function">
    <text evidence="1">TetR is the repressor of the tetracycline resistance element; its N-terminal region forms a helix-turn-helix structure and binds DNA. Binding of tetracycline to TetR reduces the repressor affinity for the tetracycline resistance gene (tetA) promoter operator sites.</text>
</comment>
<evidence type="ECO:0000256" key="2">
    <source>
        <dbReference type="ARBA" id="ARBA00022491"/>
    </source>
</evidence>
<proteinExistence type="predicted"/>
<evidence type="ECO:0000313" key="8">
    <source>
        <dbReference type="EMBL" id="EDF3870508.1"/>
    </source>
</evidence>
<evidence type="ECO:0000256" key="3">
    <source>
        <dbReference type="ARBA" id="ARBA00023015"/>
    </source>
</evidence>
<evidence type="ECO:0000313" key="9">
    <source>
        <dbReference type="EMBL" id="EDF3870578.1"/>
    </source>
</evidence>
<dbReference type="Pfam" id="PF02909">
    <property type="entry name" value="TetR_C_1"/>
    <property type="match status" value="1"/>
</dbReference>
<dbReference type="InterPro" id="IPR036271">
    <property type="entry name" value="Tet_transcr_reg_TetR-rel_C_sf"/>
</dbReference>
<dbReference type="InterPro" id="IPR023772">
    <property type="entry name" value="DNA-bd_HTH_TetR-type_CS"/>
</dbReference>
<accession>A0A628PF56</accession>
<dbReference type="GO" id="GO:0046677">
    <property type="term" value="P:response to antibiotic"/>
    <property type="evidence" value="ECO:0007669"/>
    <property type="project" value="InterPro"/>
</dbReference>
<sequence>MFISDKVSSMTKLQPNTVIRAALDLLNEVGVDGLTTRKLAERLGVQQPALYWHFRNKRALLDALAEAMLAENHTHSVPRADDDWRSFLIGNARSFRQALLAYRDGARIHAGTRPGAPQGAPQMETADAQLRFLCEAGFSAGDAVNALMTISYFTVGAVLEEQAGDSDAGERGGTVEQAPLSPLLRAAIDAFDEAGPDAAFEQGLAVIVDGLAKRRLVVRNVEGPRKGDD</sequence>
<dbReference type="AlphaFoldDB" id="A0A628PF56"/>
<keyword evidence="4 6" id="KW-0238">DNA-binding</keyword>
<dbReference type="InterPro" id="IPR009057">
    <property type="entry name" value="Homeodomain-like_sf"/>
</dbReference>
<dbReference type="Gene3D" id="1.10.357.10">
    <property type="entry name" value="Tetracycline Repressor, domain 2"/>
    <property type="match status" value="1"/>
</dbReference>
<dbReference type="EMBL" id="AAMARA010000023">
    <property type="protein sequence ID" value="EDF3870508.1"/>
    <property type="molecule type" value="Genomic_DNA"/>
</dbReference>
<organism evidence="8">
    <name type="scientific">Salmonella montevideo</name>
    <dbReference type="NCBI Taxonomy" id="115981"/>
    <lineage>
        <taxon>Bacteria</taxon>
        <taxon>Pseudomonadati</taxon>
        <taxon>Pseudomonadota</taxon>
        <taxon>Gammaproteobacteria</taxon>
        <taxon>Enterobacterales</taxon>
        <taxon>Enterobacteriaceae</taxon>
        <taxon>Salmonella</taxon>
    </lineage>
</organism>
<dbReference type="InterPro" id="IPR050109">
    <property type="entry name" value="HTH-type_TetR-like_transc_reg"/>
</dbReference>
<dbReference type="GO" id="GO:0045892">
    <property type="term" value="P:negative regulation of DNA-templated transcription"/>
    <property type="evidence" value="ECO:0007669"/>
    <property type="project" value="InterPro"/>
</dbReference>
<evidence type="ECO:0000256" key="5">
    <source>
        <dbReference type="ARBA" id="ARBA00023163"/>
    </source>
</evidence>
<dbReference type="GO" id="GO:0000976">
    <property type="term" value="F:transcription cis-regulatory region binding"/>
    <property type="evidence" value="ECO:0007669"/>
    <property type="project" value="TreeGrafter"/>
</dbReference>
<protein>
    <submittedName>
        <fullName evidence="8">TetR family transcriptional regulator</fullName>
    </submittedName>
</protein>
<dbReference type="Pfam" id="PF00440">
    <property type="entry name" value="TetR_N"/>
    <property type="match status" value="1"/>
</dbReference>
<evidence type="ECO:0000259" key="7">
    <source>
        <dbReference type="PROSITE" id="PS50977"/>
    </source>
</evidence>
<dbReference type="InterPro" id="IPR003012">
    <property type="entry name" value="Tet_transcr_reg_TetR"/>
</dbReference>
<dbReference type="GO" id="GO:0003700">
    <property type="term" value="F:DNA-binding transcription factor activity"/>
    <property type="evidence" value="ECO:0007669"/>
    <property type="project" value="TreeGrafter"/>
</dbReference>
<dbReference type="EMBL" id="AAMARA010000034">
    <property type="protein sequence ID" value="EDF3870578.1"/>
    <property type="molecule type" value="Genomic_DNA"/>
</dbReference>
<comment type="caution">
    <text evidence="8">The sequence shown here is derived from an EMBL/GenBank/DDBJ whole genome shotgun (WGS) entry which is preliminary data.</text>
</comment>
<keyword evidence="3" id="KW-0805">Transcription regulation</keyword>
<dbReference type="SUPFAM" id="SSF48498">
    <property type="entry name" value="Tetracyclin repressor-like, C-terminal domain"/>
    <property type="match status" value="1"/>
</dbReference>
<gene>
    <name evidence="8" type="ORF">B0D32_22685</name>
    <name evidence="9" type="ORF">B0D32_23100</name>
</gene>
<dbReference type="NCBIfam" id="NF010319">
    <property type="entry name" value="PRK13756.1"/>
    <property type="match status" value="1"/>
</dbReference>
<evidence type="ECO:0000256" key="6">
    <source>
        <dbReference type="PROSITE-ProRule" id="PRU00335"/>
    </source>
</evidence>
<dbReference type="SUPFAM" id="SSF46689">
    <property type="entry name" value="Homeodomain-like"/>
    <property type="match status" value="1"/>
</dbReference>
<dbReference type="PROSITE" id="PS01081">
    <property type="entry name" value="HTH_TETR_1"/>
    <property type="match status" value="1"/>
</dbReference>
<name>A0A628PF56_SALMO</name>